<comment type="similarity">
    <text evidence="1">Belongs to the cyclin family.</text>
</comment>
<dbReference type="SUPFAM" id="SSF47954">
    <property type="entry name" value="Cyclin-like"/>
    <property type="match status" value="1"/>
</dbReference>
<dbReference type="AlphaFoldDB" id="A0A9N8EK23"/>
<evidence type="ECO:0000259" key="2">
    <source>
        <dbReference type="SMART" id="SM00385"/>
    </source>
</evidence>
<sequence length="297" mass="33224">MEPTILEAMRKQEEEHYAIRGDYFRQHDCFPTAPPTLNVDHANRESMTEWSYKVIDFLSFHHETVEISMNYFDRYLLTKAGAEALGCSKLFQLANMACLYLSIKIHEDVVLDSKFMANLSNGLFTHDQVEQMELHVLAALQWYLHPPTAVAFVREYLNLLPHSVSDAMKEKTASLCEPQIQTSVMDYSLINAKASTVALFSVMNALKVQGMDPVLLGHIGSLLSYASRIDHESVRTDIQQSLYQAVIEHITDASSPTAVGMNCAGGLAASISPLNKESSYMDEQRATFNESPCGVFS</sequence>
<dbReference type="FunFam" id="1.10.472.10:FF:000093">
    <property type="entry name" value="Predicted protein"/>
    <property type="match status" value="1"/>
</dbReference>
<gene>
    <name evidence="3" type="ORF">SEMRO_1087_G239840.1</name>
</gene>
<evidence type="ECO:0000256" key="1">
    <source>
        <dbReference type="RuleBase" id="RU000383"/>
    </source>
</evidence>
<dbReference type="EMBL" id="CAICTM010001085">
    <property type="protein sequence ID" value="CAB9520264.1"/>
    <property type="molecule type" value="Genomic_DNA"/>
</dbReference>
<keyword evidence="1" id="KW-0195">Cyclin</keyword>
<dbReference type="Proteomes" id="UP001153069">
    <property type="component" value="Unassembled WGS sequence"/>
</dbReference>
<dbReference type="OrthoDB" id="64224at2759"/>
<comment type="caution">
    <text evidence="3">The sequence shown here is derived from an EMBL/GenBank/DDBJ whole genome shotgun (WGS) entry which is preliminary data.</text>
</comment>
<dbReference type="Gene3D" id="1.10.472.10">
    <property type="entry name" value="Cyclin-like"/>
    <property type="match status" value="2"/>
</dbReference>
<dbReference type="InterPro" id="IPR036915">
    <property type="entry name" value="Cyclin-like_sf"/>
</dbReference>
<protein>
    <submittedName>
        <fullName evidence="3">G1/S-specific cyclin-E1</fullName>
    </submittedName>
</protein>
<feature type="domain" description="Cyclin-like" evidence="2">
    <location>
        <begin position="49"/>
        <end position="138"/>
    </location>
</feature>
<reference evidence="3" key="1">
    <citation type="submission" date="2020-06" db="EMBL/GenBank/DDBJ databases">
        <authorList>
            <consortium name="Plant Systems Biology data submission"/>
        </authorList>
    </citation>
    <scope>NUCLEOTIDE SEQUENCE</scope>
    <source>
        <strain evidence="3">D6</strain>
    </source>
</reference>
<dbReference type="SMART" id="SM00385">
    <property type="entry name" value="CYCLIN"/>
    <property type="match status" value="1"/>
</dbReference>
<evidence type="ECO:0000313" key="3">
    <source>
        <dbReference type="EMBL" id="CAB9520264.1"/>
    </source>
</evidence>
<dbReference type="PANTHER" id="PTHR10177">
    <property type="entry name" value="CYCLINS"/>
    <property type="match status" value="1"/>
</dbReference>
<keyword evidence="4" id="KW-1185">Reference proteome</keyword>
<organism evidence="3 4">
    <name type="scientific">Seminavis robusta</name>
    <dbReference type="NCBI Taxonomy" id="568900"/>
    <lineage>
        <taxon>Eukaryota</taxon>
        <taxon>Sar</taxon>
        <taxon>Stramenopiles</taxon>
        <taxon>Ochrophyta</taxon>
        <taxon>Bacillariophyta</taxon>
        <taxon>Bacillariophyceae</taxon>
        <taxon>Bacillariophycidae</taxon>
        <taxon>Naviculales</taxon>
        <taxon>Naviculaceae</taxon>
        <taxon>Seminavis</taxon>
    </lineage>
</organism>
<dbReference type="Pfam" id="PF00134">
    <property type="entry name" value="Cyclin_N"/>
    <property type="match status" value="1"/>
</dbReference>
<name>A0A9N8EK23_9STRA</name>
<dbReference type="InterPro" id="IPR013763">
    <property type="entry name" value="Cyclin-like_dom"/>
</dbReference>
<evidence type="ECO:0000313" key="4">
    <source>
        <dbReference type="Proteomes" id="UP001153069"/>
    </source>
</evidence>
<dbReference type="InterPro" id="IPR006671">
    <property type="entry name" value="Cyclin_N"/>
</dbReference>
<dbReference type="InterPro" id="IPR039361">
    <property type="entry name" value="Cyclin"/>
</dbReference>
<accession>A0A9N8EK23</accession>
<proteinExistence type="inferred from homology"/>